<accession>A0A5N4D0Y3</accession>
<reference evidence="2 3" key="1">
    <citation type="journal article" date="2019" name="Mol. Ecol. Resour.">
        <title>Improving Illumina assemblies with Hi-C and long reads: an example with the North African dromedary.</title>
        <authorList>
            <person name="Elbers J.P."/>
            <person name="Rogers M.F."/>
            <person name="Perelman P.L."/>
            <person name="Proskuryakova A.A."/>
            <person name="Serdyukova N.A."/>
            <person name="Johnson W.E."/>
            <person name="Horin P."/>
            <person name="Corander J."/>
            <person name="Murphy D."/>
            <person name="Burger P.A."/>
        </authorList>
    </citation>
    <scope>NUCLEOTIDE SEQUENCE [LARGE SCALE GENOMIC DNA]</scope>
    <source>
        <strain evidence="2">Drom800</strain>
        <tissue evidence="2">Blood</tissue>
    </source>
</reference>
<dbReference type="Proteomes" id="UP000299084">
    <property type="component" value="Unassembled WGS sequence"/>
</dbReference>
<evidence type="ECO:0000313" key="3">
    <source>
        <dbReference type="Proteomes" id="UP000299084"/>
    </source>
</evidence>
<proteinExistence type="predicted"/>
<dbReference type="EMBL" id="JWIN03000017">
    <property type="protein sequence ID" value="KAB1264697.1"/>
    <property type="molecule type" value="Genomic_DNA"/>
</dbReference>
<protein>
    <submittedName>
        <fullName evidence="2">Uncharacterized protein</fullName>
    </submittedName>
</protein>
<keyword evidence="3" id="KW-1185">Reference proteome</keyword>
<evidence type="ECO:0000313" key="2">
    <source>
        <dbReference type="EMBL" id="KAB1264697.1"/>
    </source>
</evidence>
<feature type="region of interest" description="Disordered" evidence="1">
    <location>
        <begin position="231"/>
        <end position="255"/>
    </location>
</feature>
<evidence type="ECO:0000256" key="1">
    <source>
        <dbReference type="SAM" id="MobiDB-lite"/>
    </source>
</evidence>
<feature type="region of interest" description="Disordered" evidence="1">
    <location>
        <begin position="47"/>
        <end position="74"/>
    </location>
</feature>
<dbReference type="AlphaFoldDB" id="A0A5N4D0Y3"/>
<name>A0A5N4D0Y3_CAMDR</name>
<comment type="caution">
    <text evidence="2">The sequence shown here is derived from an EMBL/GenBank/DDBJ whole genome shotgun (WGS) entry which is preliminary data.</text>
</comment>
<gene>
    <name evidence="2" type="ORF">Cadr_000020377</name>
</gene>
<organism evidence="2 3">
    <name type="scientific">Camelus dromedarius</name>
    <name type="common">Dromedary</name>
    <name type="synonym">Arabian camel</name>
    <dbReference type="NCBI Taxonomy" id="9838"/>
    <lineage>
        <taxon>Eukaryota</taxon>
        <taxon>Metazoa</taxon>
        <taxon>Chordata</taxon>
        <taxon>Craniata</taxon>
        <taxon>Vertebrata</taxon>
        <taxon>Euteleostomi</taxon>
        <taxon>Mammalia</taxon>
        <taxon>Eutheria</taxon>
        <taxon>Laurasiatheria</taxon>
        <taxon>Artiodactyla</taxon>
        <taxon>Tylopoda</taxon>
        <taxon>Camelidae</taxon>
        <taxon>Camelus</taxon>
    </lineage>
</organism>
<feature type="compositionally biased region" description="Basic and acidic residues" evidence="1">
    <location>
        <begin position="238"/>
        <end position="255"/>
    </location>
</feature>
<sequence length="255" mass="28234">MGGLGGIVTHSWNQVGPWATELSFATALWGPQLLRGLGGERVVKAAGQGWLSPPQGKEITPNPKGPHDGRTLLSHPRPLESSPALPVDWSLRWHLGSYLFFFLMYKTCKRRGSIKWPGKEALVNPAVPRDRGHAEADEWDISRCGQRSSPGRAHSQAWLTNTDCGSSHSLRASDSSGMKWGQGCGPSSWDFHGRLMALTSGHQPRPNFRILMLEEPRKAPNRKSWYKALRGGRQGVNHGDHLSRDSRDLCHHAHP</sequence>